<keyword evidence="1" id="KW-1133">Transmembrane helix</keyword>
<reference evidence="3" key="1">
    <citation type="journal article" date="2007" name="Nature">
        <title>The grapevine genome sequence suggests ancestral hexaploidization in major angiosperm phyla.</title>
        <authorList>
            <consortium name="The French-Italian Public Consortium for Grapevine Genome Characterization."/>
            <person name="Jaillon O."/>
            <person name="Aury J.-M."/>
            <person name="Noel B."/>
            <person name="Policriti A."/>
            <person name="Clepet C."/>
            <person name="Casagrande A."/>
            <person name="Choisne N."/>
            <person name="Aubourg S."/>
            <person name="Vitulo N."/>
            <person name="Jubin C."/>
            <person name="Vezzi A."/>
            <person name="Legeai F."/>
            <person name="Hugueney P."/>
            <person name="Dasilva C."/>
            <person name="Horner D."/>
            <person name="Mica E."/>
            <person name="Jublot D."/>
            <person name="Poulain J."/>
            <person name="Bruyere C."/>
            <person name="Billault A."/>
            <person name="Segurens B."/>
            <person name="Gouyvenoux M."/>
            <person name="Ugarte E."/>
            <person name="Cattonaro F."/>
            <person name="Anthouard V."/>
            <person name="Vico V."/>
            <person name="Del Fabbro C."/>
            <person name="Alaux M."/>
            <person name="Di Gaspero G."/>
            <person name="Dumas V."/>
            <person name="Felice N."/>
            <person name="Paillard S."/>
            <person name="Juman I."/>
            <person name="Moroldo M."/>
            <person name="Scalabrin S."/>
            <person name="Canaguier A."/>
            <person name="Le Clainche I."/>
            <person name="Malacrida G."/>
            <person name="Durand E."/>
            <person name="Pesole G."/>
            <person name="Laucou V."/>
            <person name="Chatelet P."/>
            <person name="Merdinoglu D."/>
            <person name="Delledonne M."/>
            <person name="Pezzotti M."/>
            <person name="Lecharny A."/>
            <person name="Scarpelli C."/>
            <person name="Artiguenave F."/>
            <person name="Pe M.E."/>
            <person name="Valle G."/>
            <person name="Morgante M."/>
            <person name="Caboche M."/>
            <person name="Adam-Blondon A.-F."/>
            <person name="Weissenbach J."/>
            <person name="Quetier F."/>
            <person name="Wincker P."/>
        </authorList>
    </citation>
    <scope>NUCLEOTIDE SEQUENCE [LARGE SCALE GENOMIC DNA]</scope>
    <source>
        <strain evidence="3">cv. Pinot noir / PN40024</strain>
    </source>
</reference>
<protein>
    <submittedName>
        <fullName evidence="2">Uncharacterized protein</fullName>
    </submittedName>
</protein>
<dbReference type="AlphaFoldDB" id="F6GY05"/>
<name>F6GY05_VITVI</name>
<accession>F6GY05</accession>
<gene>
    <name evidence="2" type="ordered locus">VIT_18s0072g01090</name>
</gene>
<keyword evidence="1" id="KW-0472">Membrane</keyword>
<dbReference type="Proteomes" id="UP000009183">
    <property type="component" value="Chromosome 18"/>
</dbReference>
<proteinExistence type="predicted"/>
<evidence type="ECO:0000256" key="1">
    <source>
        <dbReference type="SAM" id="Phobius"/>
    </source>
</evidence>
<keyword evidence="3" id="KW-1185">Reference proteome</keyword>
<dbReference type="PaxDb" id="29760-VIT_18s0072g01090.t01"/>
<organism evidence="2 3">
    <name type="scientific">Vitis vinifera</name>
    <name type="common">Grape</name>
    <dbReference type="NCBI Taxonomy" id="29760"/>
    <lineage>
        <taxon>Eukaryota</taxon>
        <taxon>Viridiplantae</taxon>
        <taxon>Streptophyta</taxon>
        <taxon>Embryophyta</taxon>
        <taxon>Tracheophyta</taxon>
        <taxon>Spermatophyta</taxon>
        <taxon>Magnoliopsida</taxon>
        <taxon>eudicotyledons</taxon>
        <taxon>Gunneridae</taxon>
        <taxon>Pentapetalae</taxon>
        <taxon>rosids</taxon>
        <taxon>Vitales</taxon>
        <taxon>Vitaceae</taxon>
        <taxon>Viteae</taxon>
        <taxon>Vitis</taxon>
    </lineage>
</organism>
<feature type="transmembrane region" description="Helical" evidence="1">
    <location>
        <begin position="42"/>
        <end position="61"/>
    </location>
</feature>
<keyword evidence="1" id="KW-0812">Transmembrane</keyword>
<dbReference type="EMBL" id="FN594968">
    <property type="protein sequence ID" value="CCB44843.1"/>
    <property type="molecule type" value="Genomic_DNA"/>
</dbReference>
<dbReference type="HOGENOM" id="CLU_2547215_0_0_1"/>
<evidence type="ECO:0000313" key="2">
    <source>
        <dbReference type="EMBL" id="CCB44843.1"/>
    </source>
</evidence>
<dbReference type="OrthoDB" id="1357022at2759"/>
<evidence type="ECO:0000313" key="3">
    <source>
        <dbReference type="Proteomes" id="UP000009183"/>
    </source>
</evidence>
<dbReference type="InParanoid" id="F6GY05"/>
<sequence>MERSRIFTALASAPMGNGYETKVVKKISEGILDGLSMKKMNLIMLSMIGMNGIGGVGKIFVTKAIYNFLSFLTNVREVFLDEI</sequence>
<dbReference type="STRING" id="29760.F6GY05"/>